<keyword evidence="6" id="KW-1185">Reference proteome</keyword>
<comment type="similarity">
    <text evidence="3">Belongs to the Nudix hydrolase family.</text>
</comment>
<dbReference type="RefSeq" id="WP_108892531.1">
    <property type="nucleotide sequence ID" value="NZ_ONZF01000001.1"/>
</dbReference>
<evidence type="ECO:0000313" key="6">
    <source>
        <dbReference type="Proteomes" id="UP000244912"/>
    </source>
</evidence>
<feature type="domain" description="Nudix hydrolase" evidence="4">
    <location>
        <begin position="9"/>
        <end position="139"/>
    </location>
</feature>
<name>A0A2R8BRF7_9RHOB</name>
<evidence type="ECO:0000256" key="1">
    <source>
        <dbReference type="ARBA" id="ARBA00001946"/>
    </source>
</evidence>
<gene>
    <name evidence="5" type="primary">mutT</name>
    <name evidence="5" type="ORF">PAA8504_00472</name>
</gene>
<dbReference type="InterPro" id="IPR000086">
    <property type="entry name" value="NUDIX_hydrolase_dom"/>
</dbReference>
<dbReference type="Gene3D" id="3.90.79.10">
    <property type="entry name" value="Nucleoside Triphosphate Pyrophosphohydrolase"/>
    <property type="match status" value="1"/>
</dbReference>
<dbReference type="SUPFAM" id="SSF55811">
    <property type="entry name" value="Nudix"/>
    <property type="match status" value="1"/>
</dbReference>
<dbReference type="InterPro" id="IPR020084">
    <property type="entry name" value="NUDIX_hydrolase_CS"/>
</dbReference>
<dbReference type="EMBL" id="ONZF01000001">
    <property type="protein sequence ID" value="SPJ22676.1"/>
    <property type="molecule type" value="Genomic_DNA"/>
</dbReference>
<sequence length="149" mass="15731">MPNDTTPDRPIPATIAIVIRSGQVLLVRRANPPDAGRWGFPGGKIDRGETLEQAALRELGEETGVSAKAIRAFTALDVFDRDDAGQLRRHFVLIAVLCQWMSGDAVAADDALEVRWVDVDGIAGADLALSVDVAAVAAQAASLAQEAQS</sequence>
<evidence type="ECO:0000313" key="5">
    <source>
        <dbReference type="EMBL" id="SPJ22676.1"/>
    </source>
</evidence>
<evidence type="ECO:0000256" key="2">
    <source>
        <dbReference type="ARBA" id="ARBA00022801"/>
    </source>
</evidence>
<dbReference type="PROSITE" id="PS00893">
    <property type="entry name" value="NUDIX_BOX"/>
    <property type="match status" value="1"/>
</dbReference>
<organism evidence="5 6">
    <name type="scientific">Palleronia abyssalis</name>
    <dbReference type="NCBI Taxonomy" id="1501240"/>
    <lineage>
        <taxon>Bacteria</taxon>
        <taxon>Pseudomonadati</taxon>
        <taxon>Pseudomonadota</taxon>
        <taxon>Alphaproteobacteria</taxon>
        <taxon>Rhodobacterales</taxon>
        <taxon>Roseobacteraceae</taxon>
        <taxon>Palleronia</taxon>
    </lineage>
</organism>
<evidence type="ECO:0000256" key="3">
    <source>
        <dbReference type="RuleBase" id="RU003476"/>
    </source>
</evidence>
<dbReference type="GO" id="GO:0035539">
    <property type="term" value="F:8-oxo-7,8-dihydrodeoxyguanosine triphosphate pyrophosphatase activity"/>
    <property type="evidence" value="ECO:0007669"/>
    <property type="project" value="UniProtKB-EC"/>
</dbReference>
<dbReference type="InterPro" id="IPR015797">
    <property type="entry name" value="NUDIX_hydrolase-like_dom_sf"/>
</dbReference>
<comment type="cofactor">
    <cofactor evidence="1">
        <name>Mg(2+)</name>
        <dbReference type="ChEBI" id="CHEBI:18420"/>
    </cofactor>
</comment>
<dbReference type="AlphaFoldDB" id="A0A2R8BRF7"/>
<dbReference type="CDD" id="cd04673">
    <property type="entry name" value="NUDIX_ADPRase"/>
    <property type="match status" value="1"/>
</dbReference>
<dbReference type="Pfam" id="PF00293">
    <property type="entry name" value="NUDIX"/>
    <property type="match status" value="1"/>
</dbReference>
<dbReference type="PANTHER" id="PTHR43736:SF1">
    <property type="entry name" value="DIHYDRONEOPTERIN TRIPHOSPHATE DIPHOSPHATASE"/>
    <property type="match status" value="1"/>
</dbReference>
<protein>
    <submittedName>
        <fullName evidence="5">8-oxo-dGTP diphosphatase</fullName>
        <ecNumber evidence="5">3.6.1.55</ecNumber>
    </submittedName>
</protein>
<dbReference type="Proteomes" id="UP000244912">
    <property type="component" value="Unassembled WGS sequence"/>
</dbReference>
<keyword evidence="2 3" id="KW-0378">Hydrolase</keyword>
<proteinExistence type="inferred from homology"/>
<dbReference type="PROSITE" id="PS51462">
    <property type="entry name" value="NUDIX"/>
    <property type="match status" value="1"/>
</dbReference>
<dbReference type="EC" id="3.6.1.55" evidence="5"/>
<accession>A0A2R8BRF7</accession>
<evidence type="ECO:0000259" key="4">
    <source>
        <dbReference type="PROSITE" id="PS51462"/>
    </source>
</evidence>
<dbReference type="InterPro" id="IPR020476">
    <property type="entry name" value="Nudix_hydrolase"/>
</dbReference>
<dbReference type="OrthoDB" id="9761969at2"/>
<dbReference type="PANTHER" id="PTHR43736">
    <property type="entry name" value="ADP-RIBOSE PYROPHOSPHATASE"/>
    <property type="match status" value="1"/>
</dbReference>
<reference evidence="5 6" key="1">
    <citation type="submission" date="2018-03" db="EMBL/GenBank/DDBJ databases">
        <authorList>
            <person name="Keele B.F."/>
        </authorList>
    </citation>
    <scope>NUCLEOTIDE SEQUENCE [LARGE SCALE GENOMIC DNA]</scope>
    <source>
        <strain evidence="5 6">CECT 8504</strain>
    </source>
</reference>
<dbReference type="PRINTS" id="PR00502">
    <property type="entry name" value="NUDIXFAMILY"/>
</dbReference>